<gene>
    <name evidence="1" type="ORF">L484_007604</name>
</gene>
<protein>
    <submittedName>
        <fullName evidence="1">Uncharacterized protein</fullName>
    </submittedName>
</protein>
<keyword evidence="2" id="KW-1185">Reference proteome</keyword>
<dbReference type="Proteomes" id="UP000030645">
    <property type="component" value="Unassembled WGS sequence"/>
</dbReference>
<dbReference type="AlphaFoldDB" id="W9RS96"/>
<accession>W9RS96</accession>
<name>W9RS96_9ROSA</name>
<evidence type="ECO:0000313" key="2">
    <source>
        <dbReference type="Proteomes" id="UP000030645"/>
    </source>
</evidence>
<dbReference type="EMBL" id="KE345123">
    <property type="protein sequence ID" value="EXB94110.1"/>
    <property type="molecule type" value="Genomic_DNA"/>
</dbReference>
<reference evidence="2" key="1">
    <citation type="submission" date="2013-01" db="EMBL/GenBank/DDBJ databases">
        <title>Draft Genome Sequence of a Mulberry Tree, Morus notabilis C.K. Schneid.</title>
        <authorList>
            <person name="He N."/>
            <person name="Zhao S."/>
        </authorList>
    </citation>
    <scope>NUCLEOTIDE SEQUENCE</scope>
</reference>
<sequence>MLNKSQDGTRLPSGVGWCPPNDGQVKVNVDAAIKDHMPFIGVGVFLEQRQFGLKFEDRVREPGLEASIIEDVIEVMSQAI</sequence>
<evidence type="ECO:0000313" key="1">
    <source>
        <dbReference type="EMBL" id="EXB94110.1"/>
    </source>
</evidence>
<organism evidence="1 2">
    <name type="scientific">Morus notabilis</name>
    <dbReference type="NCBI Taxonomy" id="981085"/>
    <lineage>
        <taxon>Eukaryota</taxon>
        <taxon>Viridiplantae</taxon>
        <taxon>Streptophyta</taxon>
        <taxon>Embryophyta</taxon>
        <taxon>Tracheophyta</taxon>
        <taxon>Spermatophyta</taxon>
        <taxon>Magnoliopsida</taxon>
        <taxon>eudicotyledons</taxon>
        <taxon>Gunneridae</taxon>
        <taxon>Pentapetalae</taxon>
        <taxon>rosids</taxon>
        <taxon>fabids</taxon>
        <taxon>Rosales</taxon>
        <taxon>Moraceae</taxon>
        <taxon>Moreae</taxon>
        <taxon>Morus</taxon>
    </lineage>
</organism>
<proteinExistence type="predicted"/>